<dbReference type="AlphaFoldDB" id="A0AAE1E5F4"/>
<evidence type="ECO:0000313" key="2">
    <source>
        <dbReference type="Proteomes" id="UP001283361"/>
    </source>
</evidence>
<comment type="caution">
    <text evidence="1">The sequence shown here is derived from an EMBL/GenBank/DDBJ whole genome shotgun (WGS) entry which is preliminary data.</text>
</comment>
<keyword evidence="2" id="KW-1185">Reference proteome</keyword>
<name>A0AAE1E5F4_9GAST</name>
<protein>
    <submittedName>
        <fullName evidence="1">Uncharacterized protein</fullName>
    </submittedName>
</protein>
<sequence>MCTVRVRYTVSTTLPIPLQLNYSEERNNLHLALSSHLHQRPLITESFEKLSIRWSRRSQVKGVVSSSRQGDVRLVPFRRDGDLFLERKSVGIVSESAWWDGDSRDKREEGGDVERLT</sequence>
<gene>
    <name evidence="1" type="ORF">RRG08_001059</name>
</gene>
<dbReference type="Proteomes" id="UP001283361">
    <property type="component" value="Unassembled WGS sequence"/>
</dbReference>
<proteinExistence type="predicted"/>
<dbReference type="EMBL" id="JAWDGP010001087">
    <property type="protein sequence ID" value="KAK3794911.1"/>
    <property type="molecule type" value="Genomic_DNA"/>
</dbReference>
<organism evidence="1 2">
    <name type="scientific">Elysia crispata</name>
    <name type="common">lettuce slug</name>
    <dbReference type="NCBI Taxonomy" id="231223"/>
    <lineage>
        <taxon>Eukaryota</taxon>
        <taxon>Metazoa</taxon>
        <taxon>Spiralia</taxon>
        <taxon>Lophotrochozoa</taxon>
        <taxon>Mollusca</taxon>
        <taxon>Gastropoda</taxon>
        <taxon>Heterobranchia</taxon>
        <taxon>Euthyneura</taxon>
        <taxon>Panpulmonata</taxon>
        <taxon>Sacoglossa</taxon>
        <taxon>Placobranchoidea</taxon>
        <taxon>Plakobranchidae</taxon>
        <taxon>Elysia</taxon>
    </lineage>
</organism>
<accession>A0AAE1E5F4</accession>
<evidence type="ECO:0000313" key="1">
    <source>
        <dbReference type="EMBL" id="KAK3794911.1"/>
    </source>
</evidence>
<reference evidence="1" key="1">
    <citation type="journal article" date="2023" name="G3 (Bethesda)">
        <title>A reference genome for the long-term kleptoplast-retaining sea slug Elysia crispata morphotype clarki.</title>
        <authorList>
            <person name="Eastman K.E."/>
            <person name="Pendleton A.L."/>
            <person name="Shaikh M.A."/>
            <person name="Suttiyut T."/>
            <person name="Ogas R."/>
            <person name="Tomko P."/>
            <person name="Gavelis G."/>
            <person name="Widhalm J.R."/>
            <person name="Wisecaver J.H."/>
        </authorList>
    </citation>
    <scope>NUCLEOTIDE SEQUENCE</scope>
    <source>
        <strain evidence="1">ECLA1</strain>
    </source>
</reference>